<gene>
    <name evidence="2" type="ORF">CVH13_00286</name>
</gene>
<proteinExistence type="predicted"/>
<protein>
    <submittedName>
        <fullName evidence="2">Uncharacterized protein</fullName>
    </submittedName>
</protein>
<dbReference type="AlphaFoldDB" id="A0A2J1E021"/>
<organism evidence="2 3">
    <name type="scientific">Dehalococcoides mccartyi</name>
    <dbReference type="NCBI Taxonomy" id="61435"/>
    <lineage>
        <taxon>Bacteria</taxon>
        <taxon>Bacillati</taxon>
        <taxon>Chloroflexota</taxon>
        <taxon>Dehalococcoidia</taxon>
        <taxon>Dehalococcoidales</taxon>
        <taxon>Dehalococcoidaceae</taxon>
        <taxon>Dehalococcoides</taxon>
    </lineage>
</organism>
<feature type="transmembrane region" description="Helical" evidence="1">
    <location>
        <begin position="45"/>
        <end position="65"/>
    </location>
</feature>
<feature type="transmembrane region" description="Helical" evidence="1">
    <location>
        <begin position="12"/>
        <end position="33"/>
    </location>
</feature>
<reference evidence="2 3" key="1">
    <citation type="journal article" date="2017" name="FEMS Microbiol. Ecol.">
        <title>Reconstructed genomes of novel Dehalococcoides mccartyi strains from 1,2,3,4-tetrachlorodibenzo-p-dioxin-dechlorinating enrichment cultures reveal divergent reductive dehalogenase gene profiles.</title>
        <authorList>
            <person name="Dam H.T."/>
            <person name="Vollmers J."/>
            <person name="Kaster A.K."/>
            <person name="Haggblom M.M."/>
        </authorList>
    </citation>
    <scope>NUCLEOTIDE SEQUENCE [LARGE SCALE GENOMIC DNA]</scope>
    <source>
        <strain evidence="2 3">H1-3-2.001</strain>
    </source>
</reference>
<evidence type="ECO:0000313" key="3">
    <source>
        <dbReference type="Proteomes" id="UP000233649"/>
    </source>
</evidence>
<keyword evidence="1" id="KW-0472">Membrane</keyword>
<dbReference type="Proteomes" id="UP000233649">
    <property type="component" value="Unassembled WGS sequence"/>
</dbReference>
<sequence>MDRFIISIGYKLINLVMRFTWSMFKTCAVTYYSDEDPFHSNNQCLNLLVLLGRLATWGFILYLIINKLS</sequence>
<dbReference type="EMBL" id="PHFD01000088">
    <property type="protein sequence ID" value="PKH47721.1"/>
    <property type="molecule type" value="Genomic_DNA"/>
</dbReference>
<name>A0A2J1E021_9CHLR</name>
<evidence type="ECO:0000256" key="1">
    <source>
        <dbReference type="SAM" id="Phobius"/>
    </source>
</evidence>
<evidence type="ECO:0000313" key="2">
    <source>
        <dbReference type="EMBL" id="PKH47721.1"/>
    </source>
</evidence>
<keyword evidence="1" id="KW-0812">Transmembrane</keyword>
<comment type="caution">
    <text evidence="2">The sequence shown here is derived from an EMBL/GenBank/DDBJ whole genome shotgun (WGS) entry which is preliminary data.</text>
</comment>
<accession>A0A2J1E021</accession>
<keyword evidence="1" id="KW-1133">Transmembrane helix</keyword>